<sequence length="398" mass="45586">MEWQDRFQALDTWLAQYQAVWREKPFTRLECDWEADYPELAQWLRQRSLADAEAVHTSLALPDAPAPLPELLATAARLSAVPDWSPVPGDTWPELLERHIPGRKWQQIQTFAAAAQNHWQQPGKHILDWCAGKGHLGRLLAWQGDLPLTCLEHDLALVAAGAELSRSLQLSAEHHCQDVLQPSAWCYLKPQHTVVALHACGDLHTTLLQQVAEQGCRQLALSPCCYNRIRTEHYQPLSDIARQASLQLTREDLALPLQAAVTAGRRDRRLRDQSMAWRLGFDLWQREARGIDDYLPTPSRPQSALQQSFADFCQGLARHHQLDLLPPADWTMLEHAGWQRLAEVRNLELLRAVFRRPLEIWLMLDRLLWLEQSGYSVQLGQFCPETLTPRNLLLIAER</sequence>
<dbReference type="PANTHER" id="PTHR13369">
    <property type="match status" value="1"/>
</dbReference>
<dbReference type="AlphaFoldDB" id="A0A1H2E4A3"/>
<dbReference type="GO" id="GO:0032259">
    <property type="term" value="P:methylation"/>
    <property type="evidence" value="ECO:0007669"/>
    <property type="project" value="UniProtKB-KW"/>
</dbReference>
<keyword evidence="2" id="KW-0808">Transferase</keyword>
<name>A0A1H2E4A3_9GAMM</name>
<dbReference type="InterPro" id="IPR029063">
    <property type="entry name" value="SAM-dependent_MTases_sf"/>
</dbReference>
<dbReference type="PANTHER" id="PTHR13369:SF0">
    <property type="entry name" value="GLUTATHIONE S-TRANSFERASE C-TERMINAL DOMAIN-CONTAINING PROTEIN"/>
    <property type="match status" value="1"/>
</dbReference>
<dbReference type="EMBL" id="LT629787">
    <property type="protein sequence ID" value="SDT89819.1"/>
    <property type="molecule type" value="Genomic_DNA"/>
</dbReference>
<protein>
    <submittedName>
        <fullName evidence="2">Methyltransferase domain-containing protein</fullName>
    </submittedName>
</protein>
<evidence type="ECO:0000259" key="1">
    <source>
        <dbReference type="Pfam" id="PF13679"/>
    </source>
</evidence>
<proteinExistence type="predicted"/>
<organism evidence="2 3">
    <name type="scientific">Halopseudomonas salegens</name>
    <dbReference type="NCBI Taxonomy" id="1434072"/>
    <lineage>
        <taxon>Bacteria</taxon>
        <taxon>Pseudomonadati</taxon>
        <taxon>Pseudomonadota</taxon>
        <taxon>Gammaproteobacteria</taxon>
        <taxon>Pseudomonadales</taxon>
        <taxon>Pseudomonadaceae</taxon>
        <taxon>Halopseudomonas</taxon>
    </lineage>
</organism>
<dbReference type="STRING" id="1434072.SAMN05216210_0307"/>
<reference evidence="3" key="1">
    <citation type="submission" date="2016-10" db="EMBL/GenBank/DDBJ databases">
        <authorList>
            <person name="Varghese N."/>
            <person name="Submissions S."/>
        </authorList>
    </citation>
    <scope>NUCLEOTIDE SEQUENCE [LARGE SCALE GENOMIC DNA]</scope>
    <source>
        <strain evidence="3">CECT 8338</strain>
    </source>
</reference>
<dbReference type="Proteomes" id="UP000243924">
    <property type="component" value="Chromosome I"/>
</dbReference>
<dbReference type="Pfam" id="PF13679">
    <property type="entry name" value="Methyltransf_32"/>
    <property type="match status" value="1"/>
</dbReference>
<evidence type="ECO:0000313" key="3">
    <source>
        <dbReference type="Proteomes" id="UP000243924"/>
    </source>
</evidence>
<dbReference type="InterPro" id="IPR025714">
    <property type="entry name" value="Methyltranfer_dom"/>
</dbReference>
<dbReference type="RefSeq" id="WP_092383454.1">
    <property type="nucleotide sequence ID" value="NZ_LT629787.1"/>
</dbReference>
<feature type="domain" description="Methyltransferase" evidence="1">
    <location>
        <begin position="103"/>
        <end position="231"/>
    </location>
</feature>
<keyword evidence="3" id="KW-1185">Reference proteome</keyword>
<keyword evidence="2" id="KW-0489">Methyltransferase</keyword>
<accession>A0A1H2E4A3</accession>
<dbReference type="Gene3D" id="3.40.50.150">
    <property type="entry name" value="Vaccinia Virus protein VP39"/>
    <property type="match status" value="1"/>
</dbReference>
<dbReference type="SUPFAM" id="SSF53335">
    <property type="entry name" value="S-adenosyl-L-methionine-dependent methyltransferases"/>
    <property type="match status" value="1"/>
</dbReference>
<evidence type="ECO:0000313" key="2">
    <source>
        <dbReference type="EMBL" id="SDT89819.1"/>
    </source>
</evidence>
<dbReference type="OrthoDB" id="5298194at2"/>
<gene>
    <name evidence="2" type="ORF">SAMN05216210_0307</name>
</gene>
<dbReference type="GO" id="GO:0008168">
    <property type="term" value="F:methyltransferase activity"/>
    <property type="evidence" value="ECO:0007669"/>
    <property type="project" value="UniProtKB-KW"/>
</dbReference>